<keyword evidence="3" id="KW-1185">Reference proteome</keyword>
<gene>
    <name evidence="2" type="ORF">GCM10010102_31850</name>
</gene>
<proteinExistence type="predicted"/>
<dbReference type="InterPro" id="IPR003607">
    <property type="entry name" value="HD/PDEase_dom"/>
</dbReference>
<dbReference type="EMBL" id="BMPT01000014">
    <property type="protein sequence ID" value="GGM33921.1"/>
    <property type="molecule type" value="Genomic_DNA"/>
</dbReference>
<dbReference type="InterPro" id="IPR006674">
    <property type="entry name" value="HD_domain"/>
</dbReference>
<dbReference type="AlphaFoldDB" id="A0A8H9L4R3"/>
<evidence type="ECO:0000313" key="2">
    <source>
        <dbReference type="EMBL" id="GGM33921.1"/>
    </source>
</evidence>
<dbReference type="GO" id="GO:0016787">
    <property type="term" value="F:hydrolase activity"/>
    <property type="evidence" value="ECO:0007669"/>
    <property type="project" value="UniProtKB-KW"/>
</dbReference>
<dbReference type="Gene3D" id="1.10.3210.10">
    <property type="entry name" value="Hypothetical protein af1432"/>
    <property type="match status" value="1"/>
</dbReference>
<reference evidence="2" key="2">
    <citation type="submission" date="2020-09" db="EMBL/GenBank/DDBJ databases">
        <authorList>
            <person name="Sun Q."/>
            <person name="Ohkuma M."/>
        </authorList>
    </citation>
    <scope>NUCLEOTIDE SEQUENCE</scope>
    <source>
        <strain evidence="2">JCM 3051</strain>
    </source>
</reference>
<dbReference type="PANTHER" id="PTHR35569:SF1">
    <property type="entry name" value="CYANAMIDE HYDRATASE DDI2-RELATED"/>
    <property type="match status" value="1"/>
</dbReference>
<dbReference type="RefSeq" id="WP_171106496.1">
    <property type="nucleotide sequence ID" value="NZ_BMPT01000014.1"/>
</dbReference>
<reference evidence="2" key="1">
    <citation type="journal article" date="2014" name="Int. J. Syst. Evol. Microbiol.">
        <title>Complete genome sequence of Corynebacterium casei LMG S-19264T (=DSM 44701T), isolated from a smear-ripened cheese.</title>
        <authorList>
            <consortium name="US DOE Joint Genome Institute (JGI-PGF)"/>
            <person name="Walter F."/>
            <person name="Albersmeier A."/>
            <person name="Kalinowski J."/>
            <person name="Ruckert C."/>
        </authorList>
    </citation>
    <scope>NUCLEOTIDE SEQUENCE</scope>
    <source>
        <strain evidence="2">JCM 3051</strain>
    </source>
</reference>
<dbReference type="SUPFAM" id="SSF109604">
    <property type="entry name" value="HD-domain/PDEase-like"/>
    <property type="match status" value="1"/>
</dbReference>
<protein>
    <submittedName>
        <fullName evidence="2">Phosphohydrolase</fullName>
    </submittedName>
</protein>
<dbReference type="CDD" id="cd00077">
    <property type="entry name" value="HDc"/>
    <property type="match status" value="1"/>
</dbReference>
<keyword evidence="2" id="KW-0378">Hydrolase</keyword>
<feature type="domain" description="HD" evidence="1">
    <location>
        <begin position="38"/>
        <end position="125"/>
    </location>
</feature>
<comment type="caution">
    <text evidence="2">The sequence shown here is derived from an EMBL/GenBank/DDBJ whole genome shotgun (WGS) entry which is preliminary data.</text>
</comment>
<organism evidence="2 3">
    <name type="scientific">Promicromonospora citrea</name>
    <dbReference type="NCBI Taxonomy" id="43677"/>
    <lineage>
        <taxon>Bacteria</taxon>
        <taxon>Bacillati</taxon>
        <taxon>Actinomycetota</taxon>
        <taxon>Actinomycetes</taxon>
        <taxon>Micrococcales</taxon>
        <taxon>Promicromonosporaceae</taxon>
        <taxon>Promicromonospora</taxon>
    </lineage>
</organism>
<dbReference type="Proteomes" id="UP000655589">
    <property type="component" value="Unassembled WGS sequence"/>
</dbReference>
<evidence type="ECO:0000259" key="1">
    <source>
        <dbReference type="Pfam" id="PF01966"/>
    </source>
</evidence>
<sequence length="219" mass="24167">MTQKTLATPETIAGIAVPDTGLARAATTLVREAADDTVFDHSRRVYLWGMLQLAAQGQEADPEIAYVGAMFHDLGLTAAHRTTDRRFEIDGAEAAYGFLRDHGRSADEARAAWLAVALHTTPEVPLHLPPEVAVVTLGVETDVLGLRLDQIDPGLRAEVVAAHPRPDFKKRILHAFYEGMADRPDTTFGTMNDDVLAHFDPEFRRADFVRVIMENAWPE</sequence>
<name>A0A8H9L4R3_9MICO</name>
<dbReference type="PANTHER" id="PTHR35569">
    <property type="entry name" value="CYANAMIDE HYDRATASE DDI2-RELATED"/>
    <property type="match status" value="1"/>
</dbReference>
<accession>A0A8H9L4R3</accession>
<evidence type="ECO:0000313" key="3">
    <source>
        <dbReference type="Proteomes" id="UP000655589"/>
    </source>
</evidence>
<dbReference type="Pfam" id="PF01966">
    <property type="entry name" value="HD"/>
    <property type="match status" value="1"/>
</dbReference>